<comment type="caution">
    <text evidence="2">The sequence shown here is derived from an EMBL/GenBank/DDBJ whole genome shotgun (WGS) entry which is preliminary data.</text>
</comment>
<name>A0A644YDE0_9ZZZZ</name>
<proteinExistence type="predicted"/>
<reference evidence="2" key="1">
    <citation type="submission" date="2019-08" db="EMBL/GenBank/DDBJ databases">
        <authorList>
            <person name="Kucharzyk K."/>
            <person name="Murdoch R.W."/>
            <person name="Higgins S."/>
            <person name="Loffler F."/>
        </authorList>
    </citation>
    <scope>NUCLEOTIDE SEQUENCE</scope>
</reference>
<feature type="compositionally biased region" description="Basic and acidic residues" evidence="1">
    <location>
        <begin position="91"/>
        <end position="120"/>
    </location>
</feature>
<dbReference type="EMBL" id="VSSQ01004769">
    <property type="protein sequence ID" value="MPM26566.1"/>
    <property type="molecule type" value="Genomic_DNA"/>
</dbReference>
<accession>A0A644YDE0</accession>
<dbReference type="AlphaFoldDB" id="A0A644YDE0"/>
<evidence type="ECO:0000256" key="1">
    <source>
        <dbReference type="SAM" id="MobiDB-lite"/>
    </source>
</evidence>
<protein>
    <submittedName>
        <fullName evidence="2">Uncharacterized protein</fullName>
    </submittedName>
</protein>
<sequence length="127" mass="14857">MKELYVCEKCGAMYENYSEAADCERGHQAPNTAFYEAEIESRIKWEKGNPIPKSMVLPFRSYGDDGEYVWSYARYELGKRMDTSEVREIEAERKAREQSEEESRARWQAEREARKAREAQEQEAVGA</sequence>
<gene>
    <name evidence="2" type="ORF">SDC9_73070</name>
</gene>
<feature type="region of interest" description="Disordered" evidence="1">
    <location>
        <begin position="91"/>
        <end position="127"/>
    </location>
</feature>
<organism evidence="2">
    <name type="scientific">bioreactor metagenome</name>
    <dbReference type="NCBI Taxonomy" id="1076179"/>
    <lineage>
        <taxon>unclassified sequences</taxon>
        <taxon>metagenomes</taxon>
        <taxon>ecological metagenomes</taxon>
    </lineage>
</organism>
<evidence type="ECO:0000313" key="2">
    <source>
        <dbReference type="EMBL" id="MPM26566.1"/>
    </source>
</evidence>